<dbReference type="Proteomes" id="UP001143700">
    <property type="component" value="Unassembled WGS sequence"/>
</dbReference>
<dbReference type="RefSeq" id="WP_271870380.1">
    <property type="nucleotide sequence ID" value="NZ_JAOTGU010000011.1"/>
</dbReference>
<name>A0A9X3WAE5_LACAM</name>
<gene>
    <name evidence="1" type="ORF">ODV15_07730</name>
</gene>
<accession>A0A9X3WAE5</accession>
<dbReference type="EMBL" id="JAOTGU010000011">
    <property type="protein sequence ID" value="MDB6262437.1"/>
    <property type="molecule type" value="Genomic_DNA"/>
</dbReference>
<comment type="caution">
    <text evidence="1">The sequence shown here is derived from an EMBL/GenBank/DDBJ whole genome shotgun (WGS) entry which is preliminary data.</text>
</comment>
<dbReference type="AlphaFoldDB" id="A0A9X3WAE5"/>
<evidence type="ECO:0000313" key="2">
    <source>
        <dbReference type="Proteomes" id="UP001143700"/>
    </source>
</evidence>
<reference evidence="1" key="1">
    <citation type="journal article" date="2022" name="Microorganisms">
        <title>Antibiotic Susceptibility, Resistance Gene Determinants and Corresponding Genomic Regions in Lactobacillus amylovorus Isolates Derived from Wild Boars and Domestic Pigs.</title>
        <authorList>
            <person name="Moravkova M."/>
            <person name="Kostovova I."/>
            <person name="Kavanova K."/>
            <person name="Pechar R."/>
            <person name="Stanek S."/>
            <person name="Brychta A."/>
            <person name="Zeman M."/>
            <person name="Kubasova T."/>
        </authorList>
    </citation>
    <scope>NUCLEOTIDE SEQUENCE</scope>
    <source>
        <strain evidence="1">M356A</strain>
    </source>
</reference>
<evidence type="ECO:0000313" key="1">
    <source>
        <dbReference type="EMBL" id="MDB6262437.1"/>
    </source>
</evidence>
<protein>
    <submittedName>
        <fullName evidence="1">Uncharacterized protein</fullName>
    </submittedName>
</protein>
<reference evidence="1" key="2">
    <citation type="submission" date="2022-10" db="EMBL/GenBank/DDBJ databases">
        <authorList>
            <person name="Kostovova I."/>
            <person name="Moravkova M."/>
            <person name="Pechar R."/>
        </authorList>
    </citation>
    <scope>NUCLEOTIDE SEQUENCE</scope>
    <source>
        <strain evidence="1">M356A</strain>
    </source>
</reference>
<proteinExistence type="predicted"/>
<sequence length="132" mass="15401">MEKGVIVDKVIEMYSLYDCDTWRTPSSMSVEYETLERSAMNEKIKEILLGDPKSFELTNYLDSDEQDELNELEETDDDSSKKDFWKKKLEQLVEKNGAGDLVDMVEQQQINYLDLEIRELDLEKLTVNGGDY</sequence>
<organism evidence="1 2">
    <name type="scientific">Lactobacillus amylovorus</name>
    <dbReference type="NCBI Taxonomy" id="1604"/>
    <lineage>
        <taxon>Bacteria</taxon>
        <taxon>Bacillati</taxon>
        <taxon>Bacillota</taxon>
        <taxon>Bacilli</taxon>
        <taxon>Lactobacillales</taxon>
        <taxon>Lactobacillaceae</taxon>
        <taxon>Lactobacillus</taxon>
    </lineage>
</organism>